<dbReference type="WBParaSite" id="HNAJ_0000794701-mRNA-1">
    <property type="protein sequence ID" value="HNAJ_0000794701-mRNA-1"/>
    <property type="gene ID" value="HNAJ_0000794701"/>
</dbReference>
<gene>
    <name evidence="1" type="ORF">HNAJ_LOCUS7943</name>
</gene>
<reference evidence="1 2" key="2">
    <citation type="submission" date="2018-11" db="EMBL/GenBank/DDBJ databases">
        <authorList>
            <consortium name="Pathogen Informatics"/>
        </authorList>
    </citation>
    <scope>NUCLEOTIDE SEQUENCE [LARGE SCALE GENOMIC DNA]</scope>
</reference>
<name>A0A0R3TL52_RODNA</name>
<sequence length="243" mass="27861">MSHYRFRCSELSHEIAQFFSHRQISSSMSSSSLKPITSDLNLKSVLAKCLISRWASKPDKLINLLYCLKFLCNVGRHFYRGPKSNLWKLSSFGDSRRTFGCRIGSNVRCEKTAPHQLKAIFEFADRLSRGILSDLQTSMGTTFESELNNPCTAPCTCKATRRRYYTSAAPEIENAAERLEQSIMREALIFLHRLWHFQNHRDHYGNSLNTLSSQQSQSNSKLLTKFSNDIASQIMKETSCRID</sequence>
<keyword evidence="2" id="KW-1185">Reference proteome</keyword>
<evidence type="ECO:0000313" key="1">
    <source>
        <dbReference type="EMBL" id="VDO03803.1"/>
    </source>
</evidence>
<evidence type="ECO:0000313" key="2">
    <source>
        <dbReference type="Proteomes" id="UP000278807"/>
    </source>
</evidence>
<dbReference type="Proteomes" id="UP000278807">
    <property type="component" value="Unassembled WGS sequence"/>
</dbReference>
<dbReference type="EMBL" id="UZAE01012157">
    <property type="protein sequence ID" value="VDO03803.1"/>
    <property type="molecule type" value="Genomic_DNA"/>
</dbReference>
<accession>A0A0R3TL52</accession>
<dbReference type="OrthoDB" id="10512447at2759"/>
<proteinExistence type="predicted"/>
<dbReference type="AlphaFoldDB" id="A0A0R3TL52"/>
<evidence type="ECO:0000313" key="3">
    <source>
        <dbReference type="WBParaSite" id="HNAJ_0000794701-mRNA-1"/>
    </source>
</evidence>
<reference evidence="3" key="1">
    <citation type="submission" date="2017-02" db="UniProtKB">
        <authorList>
            <consortium name="WormBaseParasite"/>
        </authorList>
    </citation>
    <scope>IDENTIFICATION</scope>
</reference>
<protein>
    <submittedName>
        <fullName evidence="1 3">Uncharacterized protein</fullName>
    </submittedName>
</protein>
<organism evidence="3">
    <name type="scientific">Rodentolepis nana</name>
    <name type="common">Dwarf tapeworm</name>
    <name type="synonym">Hymenolepis nana</name>
    <dbReference type="NCBI Taxonomy" id="102285"/>
    <lineage>
        <taxon>Eukaryota</taxon>
        <taxon>Metazoa</taxon>
        <taxon>Spiralia</taxon>
        <taxon>Lophotrochozoa</taxon>
        <taxon>Platyhelminthes</taxon>
        <taxon>Cestoda</taxon>
        <taxon>Eucestoda</taxon>
        <taxon>Cyclophyllidea</taxon>
        <taxon>Hymenolepididae</taxon>
        <taxon>Rodentolepis</taxon>
    </lineage>
</organism>